<evidence type="ECO:0000256" key="5">
    <source>
        <dbReference type="ARBA" id="ARBA00014165"/>
    </source>
</evidence>
<accession>A0AAX2MB88</accession>
<gene>
    <name evidence="12" type="primary">mro</name>
    <name evidence="12" type="ORF">NCTC8684_02598</name>
</gene>
<feature type="active site" description="Proton acceptor" evidence="9">
    <location>
        <position position="319"/>
    </location>
</feature>
<evidence type="ECO:0000256" key="8">
    <source>
        <dbReference type="PIRNR" id="PIRNR005096"/>
    </source>
</evidence>
<dbReference type="GO" id="GO:0030246">
    <property type="term" value="F:carbohydrate binding"/>
    <property type="evidence" value="ECO:0007669"/>
    <property type="project" value="InterPro"/>
</dbReference>
<proteinExistence type="inferred from homology"/>
<feature type="binding site" evidence="11">
    <location>
        <begin position="180"/>
        <end position="182"/>
    </location>
    <ligand>
        <name>beta-D-galactose</name>
        <dbReference type="ChEBI" id="CHEBI:27667"/>
    </ligand>
</feature>
<dbReference type="AlphaFoldDB" id="A0AAX2MB88"/>
<dbReference type="InterPro" id="IPR011013">
    <property type="entry name" value="Gal_mutarotase_sf_dom"/>
</dbReference>
<dbReference type="Gene3D" id="2.70.98.10">
    <property type="match status" value="1"/>
</dbReference>
<sequence>MITRSAFGTLPGGETVEKVELTLSNGVSAAILAWGATLQSLRSPDRHGHFDSVVLGYTRLDDYRQAGGRLGATMGRYANRIENGRFQLDGRWHQVDLNEGSHAIHGGPEGFDRRLWQVAAVADTPDHPEVLLRLESPDGDQGFPGRLILTVSYALKPPGDLVISCEASCDRPTVFNTTNHAYFNLAGEGSGSALDHRLAILADHFLPVTEALIPTGEIRSVQGTVFDFREPKPLGRDIRADDPQIRLGRGYDHCYALSRDGAEPYPRLAARVVEDSRGRLLDVLTTEPGLQLHSGNVLTGRYNGASGRAYRQSDGFCLEAQHFPNAPNVPHFPSSVLRPEQPYRSTTIYRLGIAPPR</sequence>
<name>A0AAX2MB88_CHRVL</name>
<keyword evidence="7 8" id="KW-0119">Carbohydrate metabolism</keyword>
<dbReference type="PANTHER" id="PTHR10091:SF0">
    <property type="entry name" value="GALACTOSE MUTAROTASE"/>
    <property type="match status" value="1"/>
</dbReference>
<dbReference type="InterPro" id="IPR008183">
    <property type="entry name" value="Aldose_1/G6P_1-epimerase"/>
</dbReference>
<feature type="active site" description="Proton donor" evidence="9">
    <location>
        <position position="180"/>
    </location>
</feature>
<dbReference type="EMBL" id="UIGR01000001">
    <property type="protein sequence ID" value="SUX33499.1"/>
    <property type="molecule type" value="Genomic_DNA"/>
</dbReference>
<evidence type="ECO:0000256" key="10">
    <source>
        <dbReference type="PIRSR" id="PIRSR005096-2"/>
    </source>
</evidence>
<dbReference type="InterPro" id="IPR018052">
    <property type="entry name" value="Ald1_epimerase_CS"/>
</dbReference>
<comment type="pathway">
    <text evidence="2 8">Carbohydrate metabolism; hexose metabolism.</text>
</comment>
<dbReference type="GO" id="GO:0033499">
    <property type="term" value="P:galactose catabolic process via UDP-galactose, Leloir pathway"/>
    <property type="evidence" value="ECO:0007669"/>
    <property type="project" value="TreeGrafter"/>
</dbReference>
<dbReference type="PIRSF" id="PIRSF005096">
    <property type="entry name" value="GALM"/>
    <property type="match status" value="1"/>
</dbReference>
<evidence type="ECO:0000313" key="12">
    <source>
        <dbReference type="EMBL" id="SUX33499.1"/>
    </source>
</evidence>
<comment type="caution">
    <text evidence="12">The sequence shown here is derived from an EMBL/GenBank/DDBJ whole genome shotgun (WGS) entry which is preliminary data.</text>
</comment>
<evidence type="ECO:0000256" key="2">
    <source>
        <dbReference type="ARBA" id="ARBA00005028"/>
    </source>
</evidence>
<evidence type="ECO:0000256" key="3">
    <source>
        <dbReference type="ARBA" id="ARBA00006206"/>
    </source>
</evidence>
<comment type="similarity">
    <text evidence="3 8">Belongs to the aldose epimerase family.</text>
</comment>
<dbReference type="InterPro" id="IPR014718">
    <property type="entry name" value="GH-type_carb-bd"/>
</dbReference>
<feature type="binding site" evidence="10">
    <location>
        <position position="252"/>
    </location>
    <ligand>
        <name>beta-D-galactose</name>
        <dbReference type="ChEBI" id="CHEBI:27667"/>
    </ligand>
</feature>
<comment type="catalytic activity">
    <reaction evidence="1 8">
        <text>alpha-D-glucose = beta-D-glucose</text>
        <dbReference type="Rhea" id="RHEA:10264"/>
        <dbReference type="ChEBI" id="CHEBI:15903"/>
        <dbReference type="ChEBI" id="CHEBI:17925"/>
        <dbReference type="EC" id="5.1.3.3"/>
    </reaction>
</comment>
<organism evidence="12 13">
    <name type="scientific">Chromobacterium violaceum</name>
    <dbReference type="NCBI Taxonomy" id="536"/>
    <lineage>
        <taxon>Bacteria</taxon>
        <taxon>Pseudomonadati</taxon>
        <taxon>Pseudomonadota</taxon>
        <taxon>Betaproteobacteria</taxon>
        <taxon>Neisseriales</taxon>
        <taxon>Chromobacteriaceae</taxon>
        <taxon>Chromobacterium</taxon>
    </lineage>
</organism>
<evidence type="ECO:0000256" key="6">
    <source>
        <dbReference type="ARBA" id="ARBA00023235"/>
    </source>
</evidence>
<evidence type="ECO:0000256" key="7">
    <source>
        <dbReference type="ARBA" id="ARBA00023277"/>
    </source>
</evidence>
<evidence type="ECO:0000256" key="9">
    <source>
        <dbReference type="PIRSR" id="PIRSR005096-1"/>
    </source>
</evidence>
<evidence type="ECO:0000313" key="13">
    <source>
        <dbReference type="Proteomes" id="UP000254029"/>
    </source>
</evidence>
<dbReference type="Proteomes" id="UP000254029">
    <property type="component" value="Unassembled WGS sequence"/>
</dbReference>
<dbReference type="SUPFAM" id="SSF74650">
    <property type="entry name" value="Galactose mutarotase-like"/>
    <property type="match status" value="1"/>
</dbReference>
<evidence type="ECO:0000256" key="4">
    <source>
        <dbReference type="ARBA" id="ARBA00013185"/>
    </source>
</evidence>
<dbReference type="GeneID" id="66367088"/>
<dbReference type="InterPro" id="IPR047215">
    <property type="entry name" value="Galactose_mutarotase-like"/>
</dbReference>
<dbReference type="GO" id="GO:0005737">
    <property type="term" value="C:cytoplasm"/>
    <property type="evidence" value="ECO:0007669"/>
    <property type="project" value="TreeGrafter"/>
</dbReference>
<dbReference type="NCBIfam" id="NF008277">
    <property type="entry name" value="PRK11055.1"/>
    <property type="match status" value="1"/>
</dbReference>
<dbReference type="Pfam" id="PF01263">
    <property type="entry name" value="Aldose_epim"/>
    <property type="match status" value="1"/>
</dbReference>
<protein>
    <recommendedName>
        <fullName evidence="5 8">Aldose 1-epimerase</fullName>
        <ecNumber evidence="4 8">5.1.3.3</ecNumber>
    </recommendedName>
</protein>
<dbReference type="PANTHER" id="PTHR10091">
    <property type="entry name" value="ALDOSE-1-EPIMERASE"/>
    <property type="match status" value="1"/>
</dbReference>
<dbReference type="RefSeq" id="WP_076227452.1">
    <property type="nucleotide sequence ID" value="NZ_CP069442.1"/>
</dbReference>
<dbReference type="GO" id="GO:0004034">
    <property type="term" value="F:aldose 1-epimerase activity"/>
    <property type="evidence" value="ECO:0007669"/>
    <property type="project" value="UniProtKB-EC"/>
</dbReference>
<dbReference type="CDD" id="cd09019">
    <property type="entry name" value="galactose_mutarotase_like"/>
    <property type="match status" value="1"/>
</dbReference>
<reference evidence="12 13" key="1">
    <citation type="submission" date="2018-06" db="EMBL/GenBank/DDBJ databases">
        <authorList>
            <consortium name="Pathogen Informatics"/>
            <person name="Doyle S."/>
        </authorList>
    </citation>
    <scope>NUCLEOTIDE SEQUENCE [LARGE SCALE GENOMIC DNA]</scope>
    <source>
        <strain evidence="12 13">NCTC8684</strain>
    </source>
</reference>
<dbReference type="PROSITE" id="PS00545">
    <property type="entry name" value="ALDOSE_1_EPIMERASE"/>
    <property type="match status" value="1"/>
</dbReference>
<dbReference type="GO" id="GO:0006006">
    <property type="term" value="P:glucose metabolic process"/>
    <property type="evidence" value="ECO:0007669"/>
    <property type="project" value="TreeGrafter"/>
</dbReference>
<feature type="binding site" evidence="11">
    <location>
        <begin position="79"/>
        <end position="80"/>
    </location>
    <ligand>
        <name>beta-D-galactose</name>
        <dbReference type="ChEBI" id="CHEBI:27667"/>
    </ligand>
</feature>
<dbReference type="InterPro" id="IPR015443">
    <property type="entry name" value="Aldose_1-epimerase"/>
</dbReference>
<dbReference type="EC" id="5.1.3.3" evidence="4 8"/>
<evidence type="ECO:0000256" key="1">
    <source>
        <dbReference type="ARBA" id="ARBA00001614"/>
    </source>
</evidence>
<keyword evidence="6 8" id="KW-0413">Isomerase</keyword>
<evidence type="ECO:0000256" key="11">
    <source>
        <dbReference type="PIRSR" id="PIRSR005096-3"/>
    </source>
</evidence>